<gene>
    <name evidence="1" type="ORF">PFLmoz3_01335</name>
</gene>
<dbReference type="EMBL" id="LCYA01000052">
    <property type="protein sequence ID" value="KWV88440.1"/>
    <property type="molecule type" value="Genomic_DNA"/>
</dbReference>
<comment type="caution">
    <text evidence="1">The sequence shown here is derived from an EMBL/GenBank/DDBJ whole genome shotgun (WGS) entry which is preliminary data.</text>
</comment>
<name>A0A109LJC9_PSEFL</name>
<evidence type="ECO:0000313" key="1">
    <source>
        <dbReference type="EMBL" id="KWV88440.1"/>
    </source>
</evidence>
<sequence length="83" mass="8860">MAHGGFCGRVQQVEVNRVAGQRLHGQRGDELTATTGHDHAHFGALVQEPANQLCALVGGNAAADAENDAFPIQTLHWFAFPVQ</sequence>
<protein>
    <submittedName>
        <fullName evidence="1">Uncharacterized protein</fullName>
    </submittedName>
</protein>
<dbReference type="Proteomes" id="UP000061348">
    <property type="component" value="Unassembled WGS sequence"/>
</dbReference>
<reference evidence="1 2" key="1">
    <citation type="submission" date="2015-05" db="EMBL/GenBank/DDBJ databases">
        <title>A genomic and transcriptomic approach to investigate the blue pigment phenotype in Pseudomonas fluorescens.</title>
        <authorList>
            <person name="Andreani N.A."/>
            <person name="Cardazzo B."/>
        </authorList>
    </citation>
    <scope>NUCLEOTIDE SEQUENCE [LARGE SCALE GENOMIC DNA]</scope>
    <source>
        <strain evidence="1 2">Ps_22</strain>
    </source>
</reference>
<accession>A0A109LJC9</accession>
<organism evidence="1 2">
    <name type="scientific">Pseudomonas fluorescens</name>
    <dbReference type="NCBI Taxonomy" id="294"/>
    <lineage>
        <taxon>Bacteria</taxon>
        <taxon>Pseudomonadati</taxon>
        <taxon>Pseudomonadota</taxon>
        <taxon>Gammaproteobacteria</taxon>
        <taxon>Pseudomonadales</taxon>
        <taxon>Pseudomonadaceae</taxon>
        <taxon>Pseudomonas</taxon>
    </lineage>
</organism>
<dbReference type="AlphaFoldDB" id="A0A109LJC9"/>
<evidence type="ECO:0000313" key="2">
    <source>
        <dbReference type="Proteomes" id="UP000061348"/>
    </source>
</evidence>
<proteinExistence type="predicted"/>